<reference evidence="2" key="1">
    <citation type="submission" date="2020-11" db="EMBL/GenBank/DDBJ databases">
        <title>Nocardioides cynanchi sp. nov., isolated from soil of rhizosphere of Cynanchum wilfordii.</title>
        <authorList>
            <person name="Lee J.-S."/>
            <person name="Suh M.K."/>
            <person name="Kim J.-S."/>
        </authorList>
    </citation>
    <scope>NUCLEOTIDE SEQUENCE</scope>
    <source>
        <strain evidence="2">KCTC 19276</strain>
    </source>
</reference>
<dbReference type="Pfam" id="PF07110">
    <property type="entry name" value="EthD"/>
    <property type="match status" value="1"/>
</dbReference>
<dbReference type="InterPro" id="IPR009799">
    <property type="entry name" value="EthD_dom"/>
</dbReference>
<evidence type="ECO:0000313" key="2">
    <source>
        <dbReference type="EMBL" id="MBF4766307.1"/>
    </source>
</evidence>
<evidence type="ECO:0000313" key="3">
    <source>
        <dbReference type="Proteomes" id="UP000660668"/>
    </source>
</evidence>
<dbReference type="NCBIfam" id="TIGR02118">
    <property type="entry name" value="EthD family reductase"/>
    <property type="match status" value="1"/>
</dbReference>
<organism evidence="2 3">
    <name type="scientific">Nocardioides agariphilus</name>
    <dbReference type="NCBI Taxonomy" id="433664"/>
    <lineage>
        <taxon>Bacteria</taxon>
        <taxon>Bacillati</taxon>
        <taxon>Actinomycetota</taxon>
        <taxon>Actinomycetes</taxon>
        <taxon>Propionibacteriales</taxon>
        <taxon>Nocardioidaceae</taxon>
        <taxon>Nocardioides</taxon>
    </lineage>
</organism>
<dbReference type="Gene3D" id="3.30.70.100">
    <property type="match status" value="1"/>
</dbReference>
<feature type="domain" description="EthD" evidence="1">
    <location>
        <begin position="18"/>
        <end position="89"/>
    </location>
</feature>
<gene>
    <name evidence="2" type="ORF">ISU10_00835</name>
</gene>
<dbReference type="InterPro" id="IPR011008">
    <property type="entry name" value="Dimeric_a/b-barrel"/>
</dbReference>
<evidence type="ECO:0000259" key="1">
    <source>
        <dbReference type="Pfam" id="PF07110"/>
    </source>
</evidence>
<dbReference type="SUPFAM" id="SSF54909">
    <property type="entry name" value="Dimeric alpha+beta barrel"/>
    <property type="match status" value="1"/>
</dbReference>
<dbReference type="Proteomes" id="UP000660668">
    <property type="component" value="Unassembled WGS sequence"/>
</dbReference>
<keyword evidence="3" id="KW-1185">Reference proteome</keyword>
<sequence>MFCASIVYPTGLDRFDADYFSARHIPMFVSFLGENCARYEVHRPLMQPEAPDPPFAAAAYVWVHSAEEFGAVLAKHGEEIYADIERFSSGQPVRAWSLVVDPVAEDPTTR</sequence>
<proteinExistence type="predicted"/>
<name>A0A930VGR7_9ACTN</name>
<protein>
    <submittedName>
        <fullName evidence="2">EthD family reductase</fullName>
    </submittedName>
</protein>
<dbReference type="PANTHER" id="PTHR40260:SF2">
    <property type="entry name" value="BLR8190 PROTEIN"/>
    <property type="match status" value="1"/>
</dbReference>
<accession>A0A930VGR7</accession>
<dbReference type="RefSeq" id="WP_154686942.1">
    <property type="nucleotide sequence ID" value="NZ_JADKPO010000001.1"/>
</dbReference>
<dbReference type="AlphaFoldDB" id="A0A930VGR7"/>
<dbReference type="GO" id="GO:0016491">
    <property type="term" value="F:oxidoreductase activity"/>
    <property type="evidence" value="ECO:0007669"/>
    <property type="project" value="InterPro"/>
</dbReference>
<dbReference type="PANTHER" id="PTHR40260">
    <property type="entry name" value="BLR8190 PROTEIN"/>
    <property type="match status" value="1"/>
</dbReference>
<dbReference type="EMBL" id="JADKPO010000001">
    <property type="protein sequence ID" value="MBF4766307.1"/>
    <property type="molecule type" value="Genomic_DNA"/>
</dbReference>
<comment type="caution">
    <text evidence="2">The sequence shown here is derived from an EMBL/GenBank/DDBJ whole genome shotgun (WGS) entry which is preliminary data.</text>
</comment>